<proteinExistence type="predicted"/>
<protein>
    <submittedName>
        <fullName evidence="1">Uncharacterized protein</fullName>
    </submittedName>
</protein>
<sequence length="78" mass="9268">PMYGRMTNEEIKQKQLEHIESCRLKTEIFGTLRKVPDYEYDYIFVTTGLDTDDRQEKLNVLGVNMEKMIRAMVKFCKS</sequence>
<feature type="non-terminal residue" evidence="1">
    <location>
        <position position="1"/>
    </location>
</feature>
<accession>A0A0B6YAB0</accession>
<evidence type="ECO:0000313" key="1">
    <source>
        <dbReference type="EMBL" id="CEK52761.1"/>
    </source>
</evidence>
<organism evidence="1">
    <name type="scientific">Arion vulgaris</name>
    <dbReference type="NCBI Taxonomy" id="1028688"/>
    <lineage>
        <taxon>Eukaryota</taxon>
        <taxon>Metazoa</taxon>
        <taxon>Spiralia</taxon>
        <taxon>Lophotrochozoa</taxon>
        <taxon>Mollusca</taxon>
        <taxon>Gastropoda</taxon>
        <taxon>Heterobranchia</taxon>
        <taxon>Euthyneura</taxon>
        <taxon>Panpulmonata</taxon>
        <taxon>Eupulmonata</taxon>
        <taxon>Stylommatophora</taxon>
        <taxon>Helicina</taxon>
        <taxon>Arionoidea</taxon>
        <taxon>Arionidae</taxon>
        <taxon>Arion</taxon>
    </lineage>
</organism>
<feature type="non-terminal residue" evidence="1">
    <location>
        <position position="78"/>
    </location>
</feature>
<name>A0A0B6YAB0_9EUPU</name>
<gene>
    <name evidence="1" type="primary">ORF17934</name>
</gene>
<reference evidence="1" key="1">
    <citation type="submission" date="2014-12" db="EMBL/GenBank/DDBJ databases">
        <title>Insight into the proteome of Arion vulgaris.</title>
        <authorList>
            <person name="Aradska J."/>
            <person name="Bulat T."/>
            <person name="Smidak R."/>
            <person name="Sarate P."/>
            <person name="Gangsoo J."/>
            <person name="Sialana F."/>
            <person name="Bilban M."/>
            <person name="Lubec G."/>
        </authorList>
    </citation>
    <scope>NUCLEOTIDE SEQUENCE</scope>
    <source>
        <tissue evidence="1">Skin</tissue>
    </source>
</reference>
<dbReference type="AlphaFoldDB" id="A0A0B6YAB0"/>
<dbReference type="EMBL" id="HACG01005896">
    <property type="protein sequence ID" value="CEK52761.1"/>
    <property type="molecule type" value="Transcribed_RNA"/>
</dbReference>